<evidence type="ECO:0000256" key="1">
    <source>
        <dbReference type="ARBA" id="ARBA00022517"/>
    </source>
</evidence>
<dbReference type="Gene3D" id="3.30.300.20">
    <property type="match status" value="1"/>
</dbReference>
<dbReference type="GO" id="GO:0042254">
    <property type="term" value="P:ribosome biogenesis"/>
    <property type="evidence" value="ECO:0007669"/>
    <property type="project" value="UniProtKB-KW"/>
</dbReference>
<dbReference type="PANTHER" id="PTHR43834:SF6">
    <property type="entry name" value="GTPASE DER"/>
    <property type="match status" value="1"/>
</dbReference>
<keyword evidence="1" id="KW-0690">Ribosome biogenesis</keyword>
<protein>
    <recommendedName>
        <fullName evidence="5">GTPase Der C-terminal KH-domain-like domain-containing protein</fullName>
    </recommendedName>
</protein>
<dbReference type="InterPro" id="IPR027417">
    <property type="entry name" value="P-loop_NTPase"/>
</dbReference>
<evidence type="ECO:0000256" key="4">
    <source>
        <dbReference type="ARBA" id="ARBA00023134"/>
    </source>
</evidence>
<evidence type="ECO:0000259" key="5">
    <source>
        <dbReference type="Pfam" id="PF14714"/>
    </source>
</evidence>
<gene>
    <name evidence="6" type="ORF">HMPREF0080_01389</name>
</gene>
<dbReference type="PATRIC" id="fig|861450.3.peg.1282"/>
<dbReference type="PANTHER" id="PTHR43834">
    <property type="entry name" value="GTPASE DER"/>
    <property type="match status" value="1"/>
</dbReference>
<dbReference type="GO" id="GO:0005525">
    <property type="term" value="F:GTP binding"/>
    <property type="evidence" value="ECO:0007669"/>
    <property type="project" value="UniProtKB-KW"/>
</dbReference>
<accession>G9YI99</accession>
<dbReference type="FunFam" id="3.30.300.20:FF:000004">
    <property type="entry name" value="GTPase Der"/>
    <property type="match status" value="1"/>
</dbReference>
<evidence type="ECO:0000256" key="3">
    <source>
        <dbReference type="ARBA" id="ARBA00022741"/>
    </source>
</evidence>
<dbReference type="AlphaFoldDB" id="G9YI99"/>
<keyword evidence="3" id="KW-0547">Nucleotide-binding</keyword>
<keyword evidence="7" id="KW-1185">Reference proteome</keyword>
<reference evidence="6 7" key="1">
    <citation type="submission" date="2011-08" db="EMBL/GenBank/DDBJ databases">
        <authorList>
            <person name="Weinstock G."/>
            <person name="Sodergren E."/>
            <person name="Clifton S."/>
            <person name="Fulton L."/>
            <person name="Fulton B."/>
            <person name="Courtney L."/>
            <person name="Fronick C."/>
            <person name="Harrison M."/>
            <person name="Strong C."/>
            <person name="Farmer C."/>
            <person name="Delahaunty K."/>
            <person name="Markovic C."/>
            <person name="Hall O."/>
            <person name="Minx P."/>
            <person name="Tomlinson C."/>
            <person name="Mitreva M."/>
            <person name="Hou S."/>
            <person name="Chen J."/>
            <person name="Wollam A."/>
            <person name="Pepin K.H."/>
            <person name="Johnson M."/>
            <person name="Bhonagiri V."/>
            <person name="Zhang X."/>
            <person name="Suruliraj S."/>
            <person name="Warren W."/>
            <person name="Chinwalla A."/>
            <person name="Mardis E.R."/>
            <person name="Wilson R.K."/>
        </authorList>
    </citation>
    <scope>NUCLEOTIDE SEQUENCE [LARGE SCALE GENOMIC DNA]</scope>
    <source>
        <strain evidence="6 7">F0357</strain>
    </source>
</reference>
<dbReference type="eggNOG" id="COG1160">
    <property type="taxonomic scope" value="Bacteria"/>
</dbReference>
<dbReference type="GO" id="GO:0043022">
    <property type="term" value="F:ribosome binding"/>
    <property type="evidence" value="ECO:0007669"/>
    <property type="project" value="TreeGrafter"/>
</dbReference>
<name>G9YI99_9FIRM</name>
<dbReference type="HOGENOM" id="CLU_193485_0_0_9"/>
<feature type="domain" description="GTPase Der C-terminal KH-domain-like" evidence="5">
    <location>
        <begin position="2"/>
        <end position="76"/>
    </location>
</feature>
<dbReference type="Proteomes" id="UP000005481">
    <property type="component" value="Unassembled WGS sequence"/>
</dbReference>
<comment type="caution">
    <text evidence="6">The sequence shown here is derived from an EMBL/GenBank/DDBJ whole genome shotgun (WGS) entry which is preliminary data.</text>
</comment>
<organism evidence="6 7">
    <name type="scientific">Anaeroglobus geminatus F0357</name>
    <dbReference type="NCBI Taxonomy" id="861450"/>
    <lineage>
        <taxon>Bacteria</taxon>
        <taxon>Bacillati</taxon>
        <taxon>Bacillota</taxon>
        <taxon>Negativicutes</taxon>
        <taxon>Veillonellales</taxon>
        <taxon>Veillonellaceae</taxon>
        <taxon>Anaeroglobus</taxon>
    </lineage>
</organism>
<dbReference type="Pfam" id="PF14714">
    <property type="entry name" value="KH_dom-like"/>
    <property type="match status" value="1"/>
</dbReference>
<evidence type="ECO:0000313" key="6">
    <source>
        <dbReference type="EMBL" id="EHM39909.1"/>
    </source>
</evidence>
<dbReference type="STRING" id="861450.HMPREF0080_01389"/>
<evidence type="ECO:0000256" key="2">
    <source>
        <dbReference type="ARBA" id="ARBA00022737"/>
    </source>
</evidence>
<sequence length="83" mass="9421">MLNELIADAQLTNPPPTRGGRPLKIYYLTQASVAPPTFVLFVNDPALLHFSYKRYIENRLRETFGFEGTPVRIIARGKKGEDE</sequence>
<dbReference type="InterPro" id="IPR015946">
    <property type="entry name" value="KH_dom-like_a/b"/>
</dbReference>
<dbReference type="SUPFAM" id="SSF52540">
    <property type="entry name" value="P-loop containing nucleoside triphosphate hydrolases"/>
    <property type="match status" value="1"/>
</dbReference>
<keyword evidence="4" id="KW-0342">GTP-binding</keyword>
<keyword evidence="2" id="KW-0677">Repeat</keyword>
<evidence type="ECO:0000313" key="7">
    <source>
        <dbReference type="Proteomes" id="UP000005481"/>
    </source>
</evidence>
<dbReference type="InterPro" id="IPR032859">
    <property type="entry name" value="KH_dom-like"/>
</dbReference>
<dbReference type="EMBL" id="AGCJ01000058">
    <property type="protein sequence ID" value="EHM39909.1"/>
    <property type="molecule type" value="Genomic_DNA"/>
</dbReference>
<proteinExistence type="predicted"/>